<dbReference type="Pfam" id="PF13730">
    <property type="entry name" value="HTH_36"/>
    <property type="match status" value="1"/>
</dbReference>
<feature type="region of interest" description="Disordered" evidence="1">
    <location>
        <begin position="90"/>
        <end position="121"/>
    </location>
</feature>
<dbReference type="Proteomes" id="UP000236547">
    <property type="component" value="Unassembled WGS sequence"/>
</dbReference>
<gene>
    <name evidence="2" type="ORF">C1O25_16085</name>
</gene>
<evidence type="ECO:0008006" key="4">
    <source>
        <dbReference type="Google" id="ProtNLM"/>
    </source>
</evidence>
<dbReference type="EMBL" id="POSM01000026">
    <property type="protein sequence ID" value="PNH99583.1"/>
    <property type="molecule type" value="Genomic_DNA"/>
</dbReference>
<dbReference type="InterPro" id="IPR036390">
    <property type="entry name" value="WH_DNA-bd_sf"/>
</dbReference>
<comment type="caution">
    <text evidence="2">The sequence shown here is derived from an EMBL/GenBank/DDBJ whole genome shotgun (WGS) entry which is preliminary data.</text>
</comment>
<reference evidence="2 3" key="1">
    <citation type="submission" date="2018-01" db="EMBL/GenBank/DDBJ databases">
        <title>Draft genome sequences of six Vibrio diazotrophicus strains isolated from deep-sea sediments of the Baltic Sea.</title>
        <authorList>
            <person name="Castillo D."/>
            <person name="Vandieken V."/>
            <person name="Chiang O."/>
            <person name="Middelboe M."/>
        </authorList>
    </citation>
    <scope>NUCLEOTIDE SEQUENCE [LARGE SCALE GENOMIC DNA]</scope>
    <source>
        <strain evidence="2 3">65.10M</strain>
    </source>
</reference>
<dbReference type="RefSeq" id="WP_102969115.1">
    <property type="nucleotide sequence ID" value="NZ_POSM01000026.1"/>
</dbReference>
<sequence length="256" mass="28832">MSMLLTAQALKVKVGNAAKKFVLVKLADNANDDGVCWPSYDHIAEMCEMSRRTVIRHIAELEKMGLISVRTRKGSEGNKSNVYQLNLASVNLSPPSDKQGKKVVTEDHPPSDPMTPESINEPVIEPINKNNTKKDSLEGSLILDGEYPEELNLTAWGEWLNYRRKVLNKSYKSDRSERKGISKLLGIAGGDLVLQQKIIDQSIDEDWQGLFPLKAQQQNQGRRSITQVEPYSENMDTSQHEAPQWFRERQAQGGNQ</sequence>
<protein>
    <recommendedName>
        <fullName evidence="4">Helix-turn-helix protein</fullName>
    </recommendedName>
</protein>
<evidence type="ECO:0000313" key="3">
    <source>
        <dbReference type="Proteomes" id="UP000236547"/>
    </source>
</evidence>
<organism evidence="2 3">
    <name type="scientific">Vibrio diazotrophicus</name>
    <dbReference type="NCBI Taxonomy" id="685"/>
    <lineage>
        <taxon>Bacteria</taxon>
        <taxon>Pseudomonadati</taxon>
        <taxon>Pseudomonadota</taxon>
        <taxon>Gammaproteobacteria</taxon>
        <taxon>Vibrionales</taxon>
        <taxon>Vibrionaceae</taxon>
        <taxon>Vibrio</taxon>
    </lineage>
</organism>
<name>A0ABX4W763_VIBDI</name>
<keyword evidence="3" id="KW-1185">Reference proteome</keyword>
<feature type="compositionally biased region" description="Polar residues" evidence="1">
    <location>
        <begin position="217"/>
        <end position="241"/>
    </location>
</feature>
<evidence type="ECO:0000313" key="2">
    <source>
        <dbReference type="EMBL" id="PNH99583.1"/>
    </source>
</evidence>
<accession>A0ABX4W763</accession>
<dbReference type="SUPFAM" id="SSF46785">
    <property type="entry name" value="Winged helix' DNA-binding domain"/>
    <property type="match status" value="1"/>
</dbReference>
<dbReference type="InterPro" id="IPR036388">
    <property type="entry name" value="WH-like_DNA-bd_sf"/>
</dbReference>
<feature type="compositionally biased region" description="Basic and acidic residues" evidence="1">
    <location>
        <begin position="98"/>
        <end position="110"/>
    </location>
</feature>
<proteinExistence type="predicted"/>
<dbReference type="Gene3D" id="1.10.10.10">
    <property type="entry name" value="Winged helix-like DNA-binding domain superfamily/Winged helix DNA-binding domain"/>
    <property type="match status" value="1"/>
</dbReference>
<evidence type="ECO:0000256" key="1">
    <source>
        <dbReference type="SAM" id="MobiDB-lite"/>
    </source>
</evidence>
<feature type="region of interest" description="Disordered" evidence="1">
    <location>
        <begin position="217"/>
        <end position="256"/>
    </location>
</feature>